<evidence type="ECO:0000256" key="6">
    <source>
        <dbReference type="ARBA" id="ARBA00023163"/>
    </source>
</evidence>
<evidence type="ECO:0000256" key="3">
    <source>
        <dbReference type="ARBA" id="ARBA00011837"/>
    </source>
</evidence>
<evidence type="ECO:0000256" key="1">
    <source>
        <dbReference type="ARBA" id="ARBA00004123"/>
    </source>
</evidence>
<dbReference type="GO" id="GO:0070847">
    <property type="term" value="C:core mediator complex"/>
    <property type="evidence" value="ECO:0007669"/>
    <property type="project" value="TreeGrafter"/>
</dbReference>
<comment type="similarity">
    <text evidence="2 8">Belongs to the Mediator complex subunit 8 family.</text>
</comment>
<keyword evidence="6 8" id="KW-0804">Transcription</keyword>
<dbReference type="WBParaSite" id="nRc.2.0.1.t46287-RA">
    <property type="protein sequence ID" value="nRc.2.0.1.t46287-RA"/>
    <property type="gene ID" value="nRc.2.0.1.g46287"/>
</dbReference>
<sequence length="161" mass="18452">MNSKSIKFQPQTVMLENFGVLSGEYNNLMQILHSCRMPLKNFVLMPCRLSMEADSRLENLTERRIRAWSHAIVPDHLRTKVDDRVLVESRPVVDNPTVRTPTSAENLQKLINQLNKACQNASELLLNASKDEIDVEDRGSPTTLNFWGVPEEKFDFLTKKP</sequence>
<dbReference type="GO" id="GO:0003712">
    <property type="term" value="F:transcription coregulator activity"/>
    <property type="evidence" value="ECO:0007669"/>
    <property type="project" value="InterPro"/>
</dbReference>
<dbReference type="GO" id="GO:0006357">
    <property type="term" value="P:regulation of transcription by RNA polymerase II"/>
    <property type="evidence" value="ECO:0007669"/>
    <property type="project" value="InterPro"/>
</dbReference>
<keyword evidence="5 8" id="KW-0010">Activator</keyword>
<dbReference type="AlphaFoldDB" id="A0A915L690"/>
<protein>
    <recommendedName>
        <fullName evidence="8">Mediator of RNA polymerase II transcription subunit 8</fullName>
    </recommendedName>
    <alternativeName>
        <fullName evidence="8">Mediator complex subunit 8</fullName>
    </alternativeName>
</protein>
<comment type="subcellular location">
    <subcellularLocation>
        <location evidence="1 8">Nucleus</location>
    </subcellularLocation>
</comment>
<evidence type="ECO:0000313" key="10">
    <source>
        <dbReference type="Proteomes" id="UP000887565"/>
    </source>
</evidence>
<keyword evidence="10" id="KW-1185">Reference proteome</keyword>
<dbReference type="Pfam" id="PF10232">
    <property type="entry name" value="Med8"/>
    <property type="match status" value="1"/>
</dbReference>
<feature type="coiled-coil region" evidence="9">
    <location>
        <begin position="104"/>
        <end position="131"/>
    </location>
</feature>
<reference evidence="11" key="1">
    <citation type="submission" date="2022-11" db="UniProtKB">
        <authorList>
            <consortium name="WormBaseParasite"/>
        </authorList>
    </citation>
    <scope>IDENTIFICATION</scope>
</reference>
<proteinExistence type="inferred from homology"/>
<evidence type="ECO:0000256" key="4">
    <source>
        <dbReference type="ARBA" id="ARBA00023015"/>
    </source>
</evidence>
<dbReference type="Proteomes" id="UP000887565">
    <property type="component" value="Unplaced"/>
</dbReference>
<keyword evidence="7 8" id="KW-0539">Nucleus</keyword>
<evidence type="ECO:0000256" key="2">
    <source>
        <dbReference type="ARBA" id="ARBA00005716"/>
    </source>
</evidence>
<dbReference type="PANTHER" id="PTHR13074:SF9">
    <property type="entry name" value="MEDIATOR OF RNA POLYMERASE II TRANSCRIPTION SUBUNIT 8"/>
    <property type="match status" value="1"/>
</dbReference>
<dbReference type="InterPro" id="IPR019364">
    <property type="entry name" value="Mediatior_Med8_fun/met"/>
</dbReference>
<keyword evidence="9" id="KW-0175">Coiled coil</keyword>
<evidence type="ECO:0000256" key="7">
    <source>
        <dbReference type="ARBA" id="ARBA00023242"/>
    </source>
</evidence>
<dbReference type="GO" id="GO:0000978">
    <property type="term" value="F:RNA polymerase II cis-regulatory region sequence-specific DNA binding"/>
    <property type="evidence" value="ECO:0007669"/>
    <property type="project" value="TreeGrafter"/>
</dbReference>
<evidence type="ECO:0000256" key="5">
    <source>
        <dbReference type="ARBA" id="ARBA00023159"/>
    </source>
</evidence>
<gene>
    <name evidence="8" type="primary">MED8</name>
</gene>
<dbReference type="PANTHER" id="PTHR13074">
    <property type="entry name" value="MEDIATOR OF RNA POLYMERASE II TRANSCRIPTION SUBUNIT 8"/>
    <property type="match status" value="1"/>
</dbReference>
<evidence type="ECO:0000313" key="11">
    <source>
        <dbReference type="WBParaSite" id="nRc.2.0.1.t46287-RA"/>
    </source>
</evidence>
<evidence type="ECO:0000256" key="8">
    <source>
        <dbReference type="RuleBase" id="RU364144"/>
    </source>
</evidence>
<organism evidence="10 11">
    <name type="scientific">Romanomermis culicivorax</name>
    <name type="common">Nematode worm</name>
    <dbReference type="NCBI Taxonomy" id="13658"/>
    <lineage>
        <taxon>Eukaryota</taxon>
        <taxon>Metazoa</taxon>
        <taxon>Ecdysozoa</taxon>
        <taxon>Nematoda</taxon>
        <taxon>Enoplea</taxon>
        <taxon>Dorylaimia</taxon>
        <taxon>Mermithida</taxon>
        <taxon>Mermithoidea</taxon>
        <taxon>Mermithidae</taxon>
        <taxon>Romanomermis</taxon>
    </lineage>
</organism>
<dbReference type="GO" id="GO:0016592">
    <property type="term" value="C:mediator complex"/>
    <property type="evidence" value="ECO:0007669"/>
    <property type="project" value="InterPro"/>
</dbReference>
<name>A0A915L690_ROMCU</name>
<accession>A0A915L690</accession>
<evidence type="ECO:0000256" key="9">
    <source>
        <dbReference type="SAM" id="Coils"/>
    </source>
</evidence>
<comment type="function">
    <text evidence="8">Component of the Mediator complex, a coactivator involved in the regulated transcription of nearly all RNA polymerase II-dependent genes. Mediator functions as a bridge to convey information from gene-specific regulatory proteins to the basal RNA polymerase II transcription machinery. Mediator is recruited to promoters by direct interactions with regulatory proteins and serves as a scaffold for the assembly of a functional preinitiation complex with RNA polymerase II and the general transcription factors.</text>
</comment>
<keyword evidence="4 8" id="KW-0805">Transcription regulation</keyword>
<comment type="subunit">
    <text evidence="3 8">Component of the Mediator complex.</text>
</comment>